<gene>
    <name evidence="1" type="ORF">AALO_G00013930</name>
</gene>
<name>A0AAV6HLR1_9TELE</name>
<accession>A0AAV6HLR1</accession>
<keyword evidence="2" id="KW-1185">Reference proteome</keyword>
<organism evidence="1 2">
    <name type="scientific">Alosa alosa</name>
    <name type="common">allis shad</name>
    <dbReference type="NCBI Taxonomy" id="278164"/>
    <lineage>
        <taxon>Eukaryota</taxon>
        <taxon>Metazoa</taxon>
        <taxon>Chordata</taxon>
        <taxon>Craniata</taxon>
        <taxon>Vertebrata</taxon>
        <taxon>Euteleostomi</taxon>
        <taxon>Actinopterygii</taxon>
        <taxon>Neopterygii</taxon>
        <taxon>Teleostei</taxon>
        <taxon>Clupei</taxon>
        <taxon>Clupeiformes</taxon>
        <taxon>Clupeoidei</taxon>
        <taxon>Clupeidae</taxon>
        <taxon>Alosa</taxon>
    </lineage>
</organism>
<reference evidence="1 2" key="1">
    <citation type="submission" date="2020-10" db="EMBL/GenBank/DDBJ databases">
        <title>Chromosome-scale genome assembly of the Allis shad, Alosa alosa.</title>
        <authorList>
            <person name="Margot Z."/>
            <person name="Christophe K."/>
            <person name="Cabau C."/>
            <person name="Louis A."/>
            <person name="Berthelot C."/>
            <person name="Parey E."/>
            <person name="Roest Crollius H."/>
            <person name="Montfort J."/>
            <person name="Robinson-Rechavi M."/>
            <person name="Bucao C."/>
            <person name="Bouchez O."/>
            <person name="Gislard M."/>
            <person name="Lluch J."/>
            <person name="Milhes M."/>
            <person name="Lampietro C."/>
            <person name="Lopez Roques C."/>
            <person name="Donnadieu C."/>
            <person name="Braasch I."/>
            <person name="Desvignes T."/>
            <person name="Postlethwait J."/>
            <person name="Bobe J."/>
            <person name="Guiguen Y."/>
        </authorList>
    </citation>
    <scope>NUCLEOTIDE SEQUENCE [LARGE SCALE GENOMIC DNA]</scope>
    <source>
        <strain evidence="1">M-15738</strain>
        <tissue evidence="1">Blood</tissue>
    </source>
</reference>
<evidence type="ECO:0000313" key="1">
    <source>
        <dbReference type="EMBL" id="KAG5286357.1"/>
    </source>
</evidence>
<dbReference type="AlphaFoldDB" id="A0AAV6HLR1"/>
<comment type="caution">
    <text evidence="1">The sequence shown here is derived from an EMBL/GenBank/DDBJ whole genome shotgun (WGS) entry which is preliminary data.</text>
</comment>
<dbReference type="EMBL" id="JADWDJ010000001">
    <property type="protein sequence ID" value="KAG5286357.1"/>
    <property type="molecule type" value="Genomic_DNA"/>
</dbReference>
<proteinExistence type="predicted"/>
<evidence type="ECO:0000313" key="2">
    <source>
        <dbReference type="Proteomes" id="UP000823561"/>
    </source>
</evidence>
<dbReference type="Proteomes" id="UP000823561">
    <property type="component" value="Chromosome 1"/>
</dbReference>
<protein>
    <submittedName>
        <fullName evidence="1">Uncharacterized protein</fullName>
    </submittedName>
</protein>
<feature type="non-terminal residue" evidence="1">
    <location>
        <position position="123"/>
    </location>
</feature>
<sequence>MKPFQDLTWFQSIGAAIDLRDFMQRETAALLERVFECSDISARNGEEKWCISRMSHESLACLDNRGSVCEREKGTRWSGIQKDRYMGCHVLQVLLKKATFRENGASVVRRLLQCTLGEIAITL</sequence>